<evidence type="ECO:0000313" key="3">
    <source>
        <dbReference type="Proteomes" id="UP000479710"/>
    </source>
</evidence>
<sequence>MEAYASMAAIVVVNPSGDHEVHGPIWPAVGKHLDEGAAFVCQIWPDQVAQSSPTQEPVRRVGASPGHRRRRGRSPSRSCRQERHPLDLAATSSRDAPASCPRCARSRKTGRNREREGEVGYGGGIGMEIAGHMKQ</sequence>
<comment type="caution">
    <text evidence="2">The sequence shown here is derived from an EMBL/GenBank/DDBJ whole genome shotgun (WGS) entry which is preliminary data.</text>
</comment>
<reference evidence="2 3" key="1">
    <citation type="submission" date="2019-11" db="EMBL/GenBank/DDBJ databases">
        <title>Whole genome sequence of Oryza granulata.</title>
        <authorList>
            <person name="Li W."/>
        </authorList>
    </citation>
    <scope>NUCLEOTIDE SEQUENCE [LARGE SCALE GENOMIC DNA]</scope>
    <source>
        <strain evidence="3">cv. Menghai</strain>
        <tissue evidence="2">Leaf</tissue>
    </source>
</reference>
<gene>
    <name evidence="2" type="ORF">E2562_000311</name>
</gene>
<evidence type="ECO:0000256" key="1">
    <source>
        <dbReference type="SAM" id="MobiDB-lite"/>
    </source>
</evidence>
<accession>A0A6G1CMT4</accession>
<dbReference type="Proteomes" id="UP000479710">
    <property type="component" value="Unassembled WGS sequence"/>
</dbReference>
<proteinExistence type="predicted"/>
<name>A0A6G1CMT4_9ORYZ</name>
<dbReference type="AlphaFoldDB" id="A0A6G1CMT4"/>
<protein>
    <submittedName>
        <fullName evidence="2">Uncharacterized protein</fullName>
    </submittedName>
</protein>
<evidence type="ECO:0000313" key="2">
    <source>
        <dbReference type="EMBL" id="KAF0901430.1"/>
    </source>
</evidence>
<feature type="region of interest" description="Disordered" evidence="1">
    <location>
        <begin position="48"/>
        <end position="135"/>
    </location>
</feature>
<organism evidence="2 3">
    <name type="scientific">Oryza meyeriana var. granulata</name>
    <dbReference type="NCBI Taxonomy" id="110450"/>
    <lineage>
        <taxon>Eukaryota</taxon>
        <taxon>Viridiplantae</taxon>
        <taxon>Streptophyta</taxon>
        <taxon>Embryophyta</taxon>
        <taxon>Tracheophyta</taxon>
        <taxon>Spermatophyta</taxon>
        <taxon>Magnoliopsida</taxon>
        <taxon>Liliopsida</taxon>
        <taxon>Poales</taxon>
        <taxon>Poaceae</taxon>
        <taxon>BOP clade</taxon>
        <taxon>Oryzoideae</taxon>
        <taxon>Oryzeae</taxon>
        <taxon>Oryzinae</taxon>
        <taxon>Oryza</taxon>
        <taxon>Oryza meyeriana</taxon>
    </lineage>
</organism>
<dbReference type="EMBL" id="SPHZ02000008">
    <property type="protein sequence ID" value="KAF0901430.1"/>
    <property type="molecule type" value="Genomic_DNA"/>
</dbReference>
<keyword evidence="3" id="KW-1185">Reference proteome</keyword>